<dbReference type="Proteomes" id="UP000220341">
    <property type="component" value="Unassembled WGS sequence"/>
</dbReference>
<accession>A0AAE5PAN5</accession>
<proteinExistence type="predicted"/>
<name>A0AAE5PAN5_PRIMG</name>
<dbReference type="AlphaFoldDB" id="A0AAE5PAN5"/>
<evidence type="ECO:0000313" key="2">
    <source>
        <dbReference type="Proteomes" id="UP000220341"/>
    </source>
</evidence>
<protein>
    <submittedName>
        <fullName evidence="1">Uncharacterized protein</fullName>
    </submittedName>
</protein>
<gene>
    <name evidence="1" type="ORF">CN497_09035</name>
</gene>
<evidence type="ECO:0000313" key="1">
    <source>
        <dbReference type="EMBL" id="PES40848.1"/>
    </source>
</evidence>
<comment type="caution">
    <text evidence="1">The sequence shown here is derived from an EMBL/GenBank/DDBJ whole genome shotgun (WGS) entry which is preliminary data.</text>
</comment>
<dbReference type="RefSeq" id="WP_098278001.1">
    <property type="nucleotide sequence ID" value="NZ_NTYW01000006.1"/>
</dbReference>
<organism evidence="1 2">
    <name type="scientific">Priestia megaterium</name>
    <name type="common">Bacillus megaterium</name>
    <dbReference type="NCBI Taxonomy" id="1404"/>
    <lineage>
        <taxon>Bacteria</taxon>
        <taxon>Bacillati</taxon>
        <taxon>Bacillota</taxon>
        <taxon>Bacilli</taxon>
        <taxon>Bacillales</taxon>
        <taxon>Bacillaceae</taxon>
        <taxon>Priestia</taxon>
    </lineage>
</organism>
<dbReference type="EMBL" id="NTYW01000006">
    <property type="protein sequence ID" value="PES40848.1"/>
    <property type="molecule type" value="Genomic_DNA"/>
</dbReference>
<sequence length="523" mass="60742">MSIGGVLSNIAVGLFTNALGDVAKSNSKAQNAVHKLLHGETLEQRRLRNPHIQQAVVRAYLRSITEVYQLCIFTLENQPGEYSDDIGINVYKDSMKKTENEISKLELLSQIEIPIQFTHLHFLLVPERTTKDVTLDLNNLLVSKIPVEYTLDSILFRDTLQRHIFDLMCKYFCYEITFTEEVEKIFMAQFSVVQALEETEFREIVLTHINELSNKAQTDIQVVRENSEKILSSLDKINEKIEALKEIKKYIGSTKNQEKTPIYTLSLSHVNGTVLNDEDEFISTLFDLREEAKNYRMNTQCYEFINDVSFEVYLDSEAILHKEILELEAIKKTEGSWTQDQRQCYHRLKKQHALLKNRKQRIKKQILAFLHAITNSATSTSIGLLDYEVPFNTLSILSQNIIKRIIKRELTGEGGFPYLPSDYEKVSFVNDQYMSFSVLFSQNNFQKLTNEYYMTDIKDSQLLEIILPEFVRHLVDCLDTNPNYRNGKGFILMGNWIISHPKFNAALKKQHEETIKNLEKFFK</sequence>
<reference evidence="1 2" key="1">
    <citation type="submission" date="2017-09" db="EMBL/GenBank/DDBJ databases">
        <title>Large-scale bioinformatics analysis of Bacillus genomes uncovers conserved roles of natural products in bacterial physiology.</title>
        <authorList>
            <consortium name="Agbiome Team Llc"/>
            <person name="Bleich R.M."/>
            <person name="Kirk G.J."/>
            <person name="Santa Maria K.C."/>
            <person name="Allen S.E."/>
            <person name="Farag S."/>
            <person name="Shank E.A."/>
            <person name="Bowers A."/>
        </authorList>
    </citation>
    <scope>NUCLEOTIDE SEQUENCE [LARGE SCALE GENOMIC DNA]</scope>
    <source>
        <strain evidence="1 2">AFS003013</strain>
    </source>
</reference>